<dbReference type="NCBIfam" id="NF007008">
    <property type="entry name" value="PRK09471.1"/>
    <property type="match status" value="1"/>
</dbReference>
<keyword evidence="10" id="KW-1185">Reference proteome</keyword>
<organism evidence="9 10">
    <name type="scientific">Pleomorphomonas diazotrophica</name>
    <dbReference type="NCBI Taxonomy" id="1166257"/>
    <lineage>
        <taxon>Bacteria</taxon>
        <taxon>Pseudomonadati</taxon>
        <taxon>Pseudomonadota</taxon>
        <taxon>Alphaproteobacteria</taxon>
        <taxon>Hyphomicrobiales</taxon>
        <taxon>Pleomorphomonadaceae</taxon>
        <taxon>Pleomorphomonas</taxon>
    </lineage>
</organism>
<dbReference type="OrthoDB" id="9805855at2"/>
<dbReference type="PROSITE" id="PS50928">
    <property type="entry name" value="ABC_TM1"/>
    <property type="match status" value="1"/>
</dbReference>
<keyword evidence="6 7" id="KW-0472">Membrane</keyword>
<keyword evidence="4 7" id="KW-0812">Transmembrane</keyword>
<evidence type="ECO:0000313" key="9">
    <source>
        <dbReference type="EMBL" id="PKR90405.1"/>
    </source>
</evidence>
<dbReference type="Gene3D" id="1.10.3720.10">
    <property type="entry name" value="MetI-like"/>
    <property type="match status" value="1"/>
</dbReference>
<gene>
    <name evidence="9" type="ORF">CXZ10_03235</name>
</gene>
<evidence type="ECO:0000256" key="7">
    <source>
        <dbReference type="RuleBase" id="RU363032"/>
    </source>
</evidence>
<dbReference type="EMBL" id="PJNW01000002">
    <property type="protein sequence ID" value="PKR90405.1"/>
    <property type="molecule type" value="Genomic_DNA"/>
</dbReference>
<dbReference type="Proteomes" id="UP000233491">
    <property type="component" value="Unassembled WGS sequence"/>
</dbReference>
<evidence type="ECO:0000256" key="4">
    <source>
        <dbReference type="ARBA" id="ARBA00022692"/>
    </source>
</evidence>
<dbReference type="PANTHER" id="PTHR43163">
    <property type="entry name" value="DIPEPTIDE TRANSPORT SYSTEM PERMEASE PROTEIN DPPB-RELATED"/>
    <property type="match status" value="1"/>
</dbReference>
<evidence type="ECO:0000313" key="10">
    <source>
        <dbReference type="Proteomes" id="UP000233491"/>
    </source>
</evidence>
<feature type="transmembrane region" description="Helical" evidence="7">
    <location>
        <begin position="232"/>
        <end position="254"/>
    </location>
</feature>
<dbReference type="AlphaFoldDB" id="A0A1I4QV62"/>
<dbReference type="CDD" id="cd06261">
    <property type="entry name" value="TM_PBP2"/>
    <property type="match status" value="1"/>
</dbReference>
<evidence type="ECO:0000256" key="1">
    <source>
        <dbReference type="ARBA" id="ARBA00004651"/>
    </source>
</evidence>
<dbReference type="InterPro" id="IPR045621">
    <property type="entry name" value="BPD_transp_1_N"/>
</dbReference>
<evidence type="ECO:0000259" key="8">
    <source>
        <dbReference type="PROSITE" id="PS50928"/>
    </source>
</evidence>
<name>A0A1I4QV62_9HYPH</name>
<feature type="transmembrane region" description="Helical" evidence="7">
    <location>
        <begin position="274"/>
        <end position="300"/>
    </location>
</feature>
<protein>
    <submittedName>
        <fullName evidence="9">Oligopeptide ABC transporter permease OppB</fullName>
    </submittedName>
</protein>
<comment type="similarity">
    <text evidence="7">Belongs to the binding-protein-dependent transport system permease family.</text>
</comment>
<feature type="transmembrane region" description="Helical" evidence="7">
    <location>
        <begin position="173"/>
        <end position="192"/>
    </location>
</feature>
<comment type="caution">
    <text evidence="9">The sequence shown here is derived from an EMBL/GenBank/DDBJ whole genome shotgun (WGS) entry which is preliminary data.</text>
</comment>
<dbReference type="RefSeq" id="WP_101287498.1">
    <property type="nucleotide sequence ID" value="NZ_FOUQ01000001.1"/>
</dbReference>
<feature type="domain" description="ABC transmembrane type-1" evidence="8">
    <location>
        <begin position="94"/>
        <end position="297"/>
    </location>
</feature>
<keyword evidence="2 7" id="KW-0813">Transport</keyword>
<comment type="subcellular location">
    <subcellularLocation>
        <location evidence="1 7">Cell membrane</location>
        <topology evidence="1 7">Multi-pass membrane protein</topology>
    </subcellularLocation>
</comment>
<dbReference type="PANTHER" id="PTHR43163:SF6">
    <property type="entry name" value="DIPEPTIDE TRANSPORT SYSTEM PERMEASE PROTEIN DPPB-RELATED"/>
    <property type="match status" value="1"/>
</dbReference>
<reference evidence="9 10" key="1">
    <citation type="submission" date="2017-12" db="EMBL/GenBank/DDBJ databases">
        <title>Anaerobic carbon monoxide metabolism by Pleomorphomonas carboxyditropha sp. nov., a new mesophilic hydrogenogenic carboxidotroph.</title>
        <authorList>
            <person name="Esquivel-Elizondo S."/>
            <person name="Krajmalnik-Brown R."/>
        </authorList>
    </citation>
    <scope>NUCLEOTIDE SEQUENCE [LARGE SCALE GENOMIC DNA]</scope>
    <source>
        <strain evidence="9 10">R5-392</strain>
    </source>
</reference>
<feature type="transmembrane region" description="Helical" evidence="7">
    <location>
        <begin position="133"/>
        <end position="161"/>
    </location>
</feature>
<dbReference type="InterPro" id="IPR035906">
    <property type="entry name" value="MetI-like_sf"/>
</dbReference>
<keyword evidence="3" id="KW-1003">Cell membrane</keyword>
<accession>A0A1I4QV62</accession>
<proteinExistence type="inferred from homology"/>
<dbReference type="Pfam" id="PF00528">
    <property type="entry name" value="BPD_transp_1"/>
    <property type="match status" value="1"/>
</dbReference>
<sequence length="307" mass="33617">MLRFVLRRLMSAVPTIFIVVTLSFFLMRVAPGGPFNLERPLEPQVLENLKRAFLLDRPLVVQYGHYLWNLVHGDLGPSFVFRDFTVAELITKSLPYSMTLGAWALFVALVGGVTIGSYAALRQNSLVDYAVMSVASFGITVPNFVLAPILSFVFAVVLRWLPAGGWGDGGPTHLLLPVISLALPQLAIFARITRGSMIETLRADHIRTARAYGLPTRVVVIVHAMRAALVPVVSYLGPVAAAVLTGSVVVETVYSLPGVGRYFVLGALNRDYTLVMGTVVLISVFIVVFNLMVDILYAVLDPRVRYD</sequence>
<dbReference type="Pfam" id="PF19300">
    <property type="entry name" value="BPD_transp_1_N"/>
    <property type="match status" value="1"/>
</dbReference>
<dbReference type="SUPFAM" id="SSF161098">
    <property type="entry name" value="MetI-like"/>
    <property type="match status" value="1"/>
</dbReference>
<evidence type="ECO:0000256" key="3">
    <source>
        <dbReference type="ARBA" id="ARBA00022475"/>
    </source>
</evidence>
<feature type="transmembrane region" description="Helical" evidence="7">
    <location>
        <begin position="12"/>
        <end position="30"/>
    </location>
</feature>
<dbReference type="InterPro" id="IPR000515">
    <property type="entry name" value="MetI-like"/>
</dbReference>
<evidence type="ECO:0000256" key="2">
    <source>
        <dbReference type="ARBA" id="ARBA00022448"/>
    </source>
</evidence>
<evidence type="ECO:0000256" key="5">
    <source>
        <dbReference type="ARBA" id="ARBA00022989"/>
    </source>
</evidence>
<evidence type="ECO:0000256" key="6">
    <source>
        <dbReference type="ARBA" id="ARBA00023136"/>
    </source>
</evidence>
<dbReference type="GO" id="GO:0005886">
    <property type="term" value="C:plasma membrane"/>
    <property type="evidence" value="ECO:0007669"/>
    <property type="project" value="UniProtKB-SubCell"/>
</dbReference>
<keyword evidence="5 7" id="KW-1133">Transmembrane helix</keyword>
<dbReference type="GO" id="GO:0071916">
    <property type="term" value="F:dipeptide transmembrane transporter activity"/>
    <property type="evidence" value="ECO:0007669"/>
    <property type="project" value="TreeGrafter"/>
</dbReference>
<feature type="transmembrane region" description="Helical" evidence="7">
    <location>
        <begin position="100"/>
        <end position="121"/>
    </location>
</feature>